<keyword evidence="7 10" id="KW-0496">Mitochondrion</keyword>
<dbReference type="GO" id="GO:0002939">
    <property type="term" value="P:tRNA N1-guanine methylation"/>
    <property type="evidence" value="ECO:0007669"/>
    <property type="project" value="TreeGrafter"/>
</dbReference>
<dbReference type="InterPro" id="IPR025792">
    <property type="entry name" value="tRNA_Gua_MeTrfase_euk"/>
</dbReference>
<comment type="similarity">
    <text evidence="10">Belongs to the TRM5 / TYW2 family.</text>
</comment>
<dbReference type="FunFam" id="3.30.300.110:FF:000001">
    <property type="entry name" value="tRNA (guanine(37)-N1)-methyltransferase"/>
    <property type="match status" value="1"/>
</dbReference>
<dbReference type="GO" id="GO:0005634">
    <property type="term" value="C:nucleus"/>
    <property type="evidence" value="ECO:0007669"/>
    <property type="project" value="UniProtKB-SubCell"/>
</dbReference>
<evidence type="ECO:0000256" key="6">
    <source>
        <dbReference type="ARBA" id="ARBA00022694"/>
    </source>
</evidence>
<comment type="caution">
    <text evidence="12">The sequence shown here is derived from an EMBL/GenBank/DDBJ whole genome shotgun (WGS) entry which is preliminary data.</text>
</comment>
<keyword evidence="3 10" id="KW-0489">Methyltransferase</keyword>
<evidence type="ECO:0000256" key="8">
    <source>
        <dbReference type="ARBA" id="ARBA00023242"/>
    </source>
</evidence>
<evidence type="ECO:0000256" key="3">
    <source>
        <dbReference type="ARBA" id="ARBA00022603"/>
    </source>
</evidence>
<organism evidence="12 13">
    <name type="scientific">Letharia lupina</name>
    <dbReference type="NCBI Taxonomy" id="560253"/>
    <lineage>
        <taxon>Eukaryota</taxon>
        <taxon>Fungi</taxon>
        <taxon>Dikarya</taxon>
        <taxon>Ascomycota</taxon>
        <taxon>Pezizomycotina</taxon>
        <taxon>Lecanoromycetes</taxon>
        <taxon>OSLEUM clade</taxon>
        <taxon>Lecanoromycetidae</taxon>
        <taxon>Lecanorales</taxon>
        <taxon>Lecanorineae</taxon>
        <taxon>Parmeliaceae</taxon>
        <taxon>Letharia</taxon>
    </lineage>
</organism>
<dbReference type="EC" id="2.1.1.228" evidence="10"/>
<reference evidence="12 13" key="1">
    <citation type="journal article" date="2020" name="Genomics">
        <title>Complete, high-quality genomes from long-read metagenomic sequencing of two wolf lichen thalli reveals enigmatic genome architecture.</title>
        <authorList>
            <person name="McKenzie S.K."/>
            <person name="Walston R.F."/>
            <person name="Allen J.L."/>
        </authorList>
    </citation>
    <scope>NUCLEOTIDE SEQUENCE [LARGE SCALE GENOMIC DNA]</scope>
    <source>
        <strain evidence="12">WasteWater1</strain>
    </source>
</reference>
<evidence type="ECO:0000256" key="2">
    <source>
        <dbReference type="ARBA" id="ARBA00022490"/>
    </source>
</evidence>
<dbReference type="EMBL" id="JACCJB010000017">
    <property type="protein sequence ID" value="KAF6220238.1"/>
    <property type="molecule type" value="Genomic_DNA"/>
</dbReference>
<comment type="subcellular location">
    <subcellularLocation>
        <location evidence="10">Mitochondrion matrix</location>
    </subcellularLocation>
    <subcellularLocation>
        <location evidence="10">Nucleus</location>
    </subcellularLocation>
    <subcellularLocation>
        <location evidence="10">Cytoplasm</location>
    </subcellularLocation>
    <text evidence="10">Predominantly in the mitochondria and in the nucleus.</text>
</comment>
<keyword evidence="4 10" id="KW-0808">Transferase</keyword>
<keyword evidence="13" id="KW-1185">Reference proteome</keyword>
<dbReference type="HAMAP" id="MF_03152">
    <property type="entry name" value="TRM5"/>
    <property type="match status" value="1"/>
</dbReference>
<comment type="similarity">
    <text evidence="1">Belongs to the class I-like SAM-binding methyltransferase superfamily. TRM5/TYW2 family.</text>
</comment>
<dbReference type="SUPFAM" id="SSF53335">
    <property type="entry name" value="S-adenosyl-L-methionine-dependent methyltransferases"/>
    <property type="match status" value="1"/>
</dbReference>
<dbReference type="Pfam" id="PF25133">
    <property type="entry name" value="TYW2_N_2"/>
    <property type="match status" value="1"/>
</dbReference>
<feature type="binding site" evidence="10">
    <location>
        <position position="231"/>
    </location>
    <ligand>
        <name>S-adenosyl-L-methionine</name>
        <dbReference type="ChEBI" id="CHEBI:59789"/>
    </ligand>
</feature>
<dbReference type="Pfam" id="PF02475">
    <property type="entry name" value="TRM5-TYW2_MTfase"/>
    <property type="match status" value="1"/>
</dbReference>
<evidence type="ECO:0000256" key="10">
    <source>
        <dbReference type="HAMAP-Rule" id="MF_03152"/>
    </source>
</evidence>
<dbReference type="InterPro" id="IPR029063">
    <property type="entry name" value="SAM-dependent_MTases_sf"/>
</dbReference>
<feature type="binding site" evidence="10">
    <location>
        <position position="350"/>
    </location>
    <ligand>
        <name>S-adenosyl-L-methionine</name>
        <dbReference type="ChEBI" id="CHEBI:59789"/>
    </ligand>
</feature>
<feature type="binding site" evidence="10">
    <location>
        <begin position="297"/>
        <end position="298"/>
    </location>
    <ligand>
        <name>S-adenosyl-L-methionine</name>
        <dbReference type="ChEBI" id="CHEBI:59789"/>
    </ligand>
</feature>
<dbReference type="Gene3D" id="3.30.300.110">
    <property type="entry name" value="Met-10+ protein-like domains"/>
    <property type="match status" value="1"/>
</dbReference>
<evidence type="ECO:0000259" key="11">
    <source>
        <dbReference type="PROSITE" id="PS51684"/>
    </source>
</evidence>
<dbReference type="PROSITE" id="PS51684">
    <property type="entry name" value="SAM_MT_TRM5_TYW2"/>
    <property type="match status" value="1"/>
</dbReference>
<evidence type="ECO:0000313" key="12">
    <source>
        <dbReference type="EMBL" id="KAF6220238.1"/>
    </source>
</evidence>
<dbReference type="AlphaFoldDB" id="A0A8H6CBE2"/>
<dbReference type="InterPro" id="IPR056743">
    <property type="entry name" value="TRM5-TYW2-like_MTfase"/>
</dbReference>
<accession>A0A8H6CBE2</accession>
<dbReference type="PANTHER" id="PTHR23245">
    <property type="entry name" value="TRNA METHYLTRANSFERASE"/>
    <property type="match status" value="1"/>
</dbReference>
<feature type="domain" description="SAM-dependent methyltransferase TRM5/TYW2-type" evidence="11">
    <location>
        <begin position="140"/>
        <end position="449"/>
    </location>
</feature>
<dbReference type="GO" id="GO:0070901">
    <property type="term" value="P:mitochondrial tRNA methylation"/>
    <property type="evidence" value="ECO:0007669"/>
    <property type="project" value="UniProtKB-ARBA"/>
</dbReference>
<dbReference type="Proteomes" id="UP000593566">
    <property type="component" value="Unassembled WGS sequence"/>
</dbReference>
<proteinExistence type="inferred from homology"/>
<evidence type="ECO:0000256" key="5">
    <source>
        <dbReference type="ARBA" id="ARBA00022691"/>
    </source>
</evidence>
<keyword evidence="6 10" id="KW-0819">tRNA processing</keyword>
<dbReference type="GO" id="GO:0052906">
    <property type="term" value="F:tRNA (guanine(37)-N1)-methyltransferase activity"/>
    <property type="evidence" value="ECO:0007669"/>
    <property type="project" value="UniProtKB-UniRule"/>
</dbReference>
<dbReference type="GO" id="GO:0005759">
    <property type="term" value="C:mitochondrial matrix"/>
    <property type="evidence" value="ECO:0007669"/>
    <property type="project" value="UniProtKB-SubCell"/>
</dbReference>
<evidence type="ECO:0000313" key="13">
    <source>
        <dbReference type="Proteomes" id="UP000593566"/>
    </source>
</evidence>
<sequence length="471" mass="53808">MNESPESAMFRPPINRAMRALDRSFFKKSVPLSAARILDNKQISKYRTELGHDLLRLDRMPAVRSVRDSDGQEAKALLLRPEVKPDDASTWSPKLSDLVKASQVSLSPYNLELDYDYWNYHDIMSAILPEAEQDELPTGFSIVGHVAHLNLRDQYLPYKHLIATVLLDKNPTIRTVINKTDEVGEQNEYRTFSYELLAGDPDMNVEIHEENCRFRFDYSKVYWNSRLNTEHRRLVEKFQPGEAVCDVMAGVGPFAVPAGKKNVFVWANDLNPDSFASLDDAVRRNKVHRFVKVFNEDGRTFIRSSAERLLKTDTHVKIHKGVSRLKQPASTVKPIATLTSPKTFNHYILNLPASAITFLPSFIGLYVGREEFFTPHTDAKLPFIHVHCFSTKSDGNKEEEIKICKEVSEQIGYEMKPGSMETEGEVQVWDVRDVAPMKRMFCASFRLPGEVAFRVAENESRIQPLPSKERT</sequence>
<dbReference type="PANTHER" id="PTHR23245:SF36">
    <property type="entry name" value="TRNA (GUANINE(37)-N1)-METHYLTRANSFERASE"/>
    <property type="match status" value="1"/>
</dbReference>
<gene>
    <name evidence="10" type="primary">TRM5</name>
    <name evidence="12" type="ORF">HO133_003370</name>
</gene>
<name>A0A8H6CBE2_9LECA</name>
<keyword evidence="5 10" id="KW-0949">S-adenosyl-L-methionine</keyword>
<evidence type="ECO:0000256" key="7">
    <source>
        <dbReference type="ARBA" id="ARBA00023128"/>
    </source>
</evidence>
<dbReference type="Gene3D" id="3.40.50.150">
    <property type="entry name" value="Vaccinia Virus protein VP39"/>
    <property type="match status" value="1"/>
</dbReference>
<dbReference type="InterPro" id="IPR030382">
    <property type="entry name" value="MeTrfase_TRM5/TYW2"/>
</dbReference>
<comment type="catalytic activity">
    <reaction evidence="9 10">
        <text>guanosine(37) in tRNA + S-adenosyl-L-methionine = N(1)-methylguanosine(37) in tRNA + S-adenosyl-L-homocysteine + H(+)</text>
        <dbReference type="Rhea" id="RHEA:36899"/>
        <dbReference type="Rhea" id="RHEA-COMP:10145"/>
        <dbReference type="Rhea" id="RHEA-COMP:10147"/>
        <dbReference type="ChEBI" id="CHEBI:15378"/>
        <dbReference type="ChEBI" id="CHEBI:57856"/>
        <dbReference type="ChEBI" id="CHEBI:59789"/>
        <dbReference type="ChEBI" id="CHEBI:73542"/>
        <dbReference type="ChEBI" id="CHEBI:74269"/>
        <dbReference type="EC" id="2.1.1.228"/>
    </reaction>
</comment>
<feature type="binding site" evidence="10">
    <location>
        <begin position="269"/>
        <end position="270"/>
    </location>
    <ligand>
        <name>S-adenosyl-L-methionine</name>
        <dbReference type="ChEBI" id="CHEBI:59789"/>
    </ligand>
</feature>
<evidence type="ECO:0000256" key="9">
    <source>
        <dbReference type="ARBA" id="ARBA00047783"/>
    </source>
</evidence>
<dbReference type="InterPro" id="IPR056744">
    <property type="entry name" value="TRM5/TYW2-like_N"/>
</dbReference>
<evidence type="ECO:0000256" key="1">
    <source>
        <dbReference type="ARBA" id="ARBA00009775"/>
    </source>
</evidence>
<evidence type="ECO:0000256" key="4">
    <source>
        <dbReference type="ARBA" id="ARBA00022679"/>
    </source>
</evidence>
<comment type="subunit">
    <text evidence="10">Monomer.</text>
</comment>
<keyword evidence="8 10" id="KW-0539">Nucleus</keyword>
<comment type="function">
    <text evidence="10">Specifically methylates the N1 position of guanosine-37 in various cytoplasmic and mitochondrial tRNAs. Methylation is not dependent on the nature of the nucleoside 5' of the target nucleoside. This is the first step in the biosynthesis of wybutosine (yW), a modified base adjacent to the anticodon of tRNAs and required for accurate decoding.</text>
</comment>
<keyword evidence="2 10" id="KW-0963">Cytoplasm</keyword>
<protein>
    <recommendedName>
        <fullName evidence="10">tRNA (guanine(37)-N1)-methyltransferase</fullName>
        <ecNumber evidence="10">2.1.1.228</ecNumber>
    </recommendedName>
    <alternativeName>
        <fullName evidence="10">M1G-methyltransferase</fullName>
    </alternativeName>
    <alternativeName>
        <fullName evidence="10">tRNA [GM37] methyltransferase</fullName>
    </alternativeName>
    <alternativeName>
        <fullName evidence="10">tRNA methyltransferase 5</fullName>
    </alternativeName>
</protein>